<proteinExistence type="predicted"/>
<comment type="caution">
    <text evidence="3">The sequence shown here is derived from an EMBL/GenBank/DDBJ whole genome shotgun (WGS) entry which is preliminary data.</text>
</comment>
<name>A0A1S1HKD4_9SPHN</name>
<evidence type="ECO:0008006" key="5">
    <source>
        <dbReference type="Google" id="ProtNLM"/>
    </source>
</evidence>
<dbReference type="EMBL" id="MIPT01000001">
    <property type="protein sequence ID" value="OHT21901.1"/>
    <property type="molecule type" value="Genomic_DNA"/>
</dbReference>
<dbReference type="OrthoDB" id="7428974at2"/>
<feature type="signal peptide" evidence="2">
    <location>
        <begin position="1"/>
        <end position="21"/>
    </location>
</feature>
<sequence>MTRHPCTVALLALMLASPAMAGQAPDPEAAPAAREAAIPFLGSESINDYRVEGRDTLYIQDIRGRWYKAELMGNCLDLDLAEVIGFDTGGTSSFDRFSTIVVRGRRCPLKSLVASPAPPPARGKTHAHHHGGKAPQSDPPEDDQG</sequence>
<evidence type="ECO:0000313" key="3">
    <source>
        <dbReference type="EMBL" id="OHT21901.1"/>
    </source>
</evidence>
<dbReference type="Pfam" id="PF20101">
    <property type="entry name" value="DUF6491"/>
    <property type="match status" value="1"/>
</dbReference>
<dbReference type="Proteomes" id="UP000179467">
    <property type="component" value="Unassembled WGS sequence"/>
</dbReference>
<evidence type="ECO:0000313" key="4">
    <source>
        <dbReference type="Proteomes" id="UP000179467"/>
    </source>
</evidence>
<organism evidence="3 4">
    <name type="scientific">Edaphosphingomonas haloaromaticamans</name>
    <dbReference type="NCBI Taxonomy" id="653954"/>
    <lineage>
        <taxon>Bacteria</taxon>
        <taxon>Pseudomonadati</taxon>
        <taxon>Pseudomonadota</taxon>
        <taxon>Alphaproteobacteria</taxon>
        <taxon>Sphingomonadales</taxon>
        <taxon>Rhizorhabdaceae</taxon>
        <taxon>Edaphosphingomonas</taxon>
    </lineage>
</organism>
<accession>A0A1S1HKD4</accession>
<dbReference type="AlphaFoldDB" id="A0A1S1HKD4"/>
<protein>
    <recommendedName>
        <fullName evidence="5">Beta/Gamma crystallin</fullName>
    </recommendedName>
</protein>
<keyword evidence="4" id="KW-1185">Reference proteome</keyword>
<feature type="chain" id="PRO_5010313040" description="Beta/Gamma crystallin" evidence="2">
    <location>
        <begin position="22"/>
        <end position="145"/>
    </location>
</feature>
<reference evidence="3 4" key="1">
    <citation type="submission" date="2016-09" db="EMBL/GenBank/DDBJ databases">
        <title>Metabolic pathway, cell adaptation mechanisms and a novel monoxygenase revealed through proteogenomic-transcription analysis of a Sphingomonas haloaromaticamans strain degrading the fungicide ortho-phenylphenol.</title>
        <authorList>
            <person name="Perruchon C."/>
            <person name="Papadopoulou E.S."/>
            <person name="Rousidou C."/>
            <person name="Vasileiadis S."/>
            <person name="Tanou G."/>
            <person name="Amoutzias G."/>
            <person name="Molassiotis A."/>
            <person name="Karpouzas D.G."/>
        </authorList>
    </citation>
    <scope>NUCLEOTIDE SEQUENCE [LARGE SCALE GENOMIC DNA]</scope>
    <source>
        <strain evidence="3 4">P3</strain>
    </source>
</reference>
<keyword evidence="2" id="KW-0732">Signal</keyword>
<evidence type="ECO:0000256" key="2">
    <source>
        <dbReference type="SAM" id="SignalP"/>
    </source>
</evidence>
<dbReference type="RefSeq" id="WP_015458259.1">
    <property type="nucleotide sequence ID" value="NZ_MIPT01000001.1"/>
</dbReference>
<feature type="region of interest" description="Disordered" evidence="1">
    <location>
        <begin position="111"/>
        <end position="145"/>
    </location>
</feature>
<dbReference type="InterPro" id="IPR045500">
    <property type="entry name" value="DUF6491"/>
</dbReference>
<gene>
    <name evidence="3" type="ORF">BHE75_03914</name>
</gene>
<evidence type="ECO:0000256" key="1">
    <source>
        <dbReference type="SAM" id="MobiDB-lite"/>
    </source>
</evidence>
<feature type="compositionally biased region" description="Basic residues" evidence="1">
    <location>
        <begin position="123"/>
        <end position="132"/>
    </location>
</feature>